<dbReference type="EMBL" id="JACIEI010000005">
    <property type="protein sequence ID" value="MBB3994282.1"/>
    <property type="molecule type" value="Genomic_DNA"/>
</dbReference>
<sequence>MTIWSCKKLAALSITMMLGACQTGGTGNTLLAGLAPPSDAALPTVPLRQAKMMRGKVTLVPPSGYCIDPESLTQSFAMMARCDALGAATGGSGAPIGILTVSLARKGKTAALPTAQEIAATTGLGAPQNAKRQATSVIFKTTGTPPSSTLAKQHWRAVAMVGGFTMGSALYGPEGRRAVSAEGAEILEEMIQGTTKKTIAG</sequence>
<keyword evidence="1" id="KW-0732">Signal</keyword>
<reference evidence="2 3" key="1">
    <citation type="submission" date="2020-08" db="EMBL/GenBank/DDBJ databases">
        <title>Genomic Encyclopedia of Type Strains, Phase IV (KMG-IV): sequencing the most valuable type-strain genomes for metagenomic binning, comparative biology and taxonomic classification.</title>
        <authorList>
            <person name="Goeker M."/>
        </authorList>
    </citation>
    <scope>NUCLEOTIDE SEQUENCE [LARGE SCALE GENOMIC DNA]</scope>
    <source>
        <strain evidence="2 3">DSM 102234</strain>
    </source>
</reference>
<evidence type="ECO:0008006" key="4">
    <source>
        <dbReference type="Google" id="ProtNLM"/>
    </source>
</evidence>
<feature type="signal peptide" evidence="1">
    <location>
        <begin position="1"/>
        <end position="20"/>
    </location>
</feature>
<name>A0A7W6E3W3_9RHOB</name>
<dbReference type="RefSeq" id="WP_184565175.1">
    <property type="nucleotide sequence ID" value="NZ_JACIEI010000005.1"/>
</dbReference>
<comment type="caution">
    <text evidence="2">The sequence shown here is derived from an EMBL/GenBank/DDBJ whole genome shotgun (WGS) entry which is preliminary data.</text>
</comment>
<dbReference type="AlphaFoldDB" id="A0A7W6E3W3"/>
<evidence type="ECO:0000313" key="2">
    <source>
        <dbReference type="EMBL" id="MBB3994282.1"/>
    </source>
</evidence>
<gene>
    <name evidence="2" type="ORF">GGR95_001927</name>
</gene>
<keyword evidence="3" id="KW-1185">Reference proteome</keyword>
<dbReference type="Proteomes" id="UP000530268">
    <property type="component" value="Unassembled WGS sequence"/>
</dbReference>
<evidence type="ECO:0000313" key="3">
    <source>
        <dbReference type="Proteomes" id="UP000530268"/>
    </source>
</evidence>
<accession>A0A7W6E3W3</accession>
<feature type="chain" id="PRO_5030667698" description="Dihydroxy-acid dehydratase" evidence="1">
    <location>
        <begin position="21"/>
        <end position="201"/>
    </location>
</feature>
<evidence type="ECO:0000256" key="1">
    <source>
        <dbReference type="SAM" id="SignalP"/>
    </source>
</evidence>
<protein>
    <recommendedName>
        <fullName evidence="4">Dihydroxy-acid dehydratase</fullName>
    </recommendedName>
</protein>
<proteinExistence type="predicted"/>
<dbReference type="PROSITE" id="PS51257">
    <property type="entry name" value="PROKAR_LIPOPROTEIN"/>
    <property type="match status" value="1"/>
</dbReference>
<organism evidence="2 3">
    <name type="scientific">Sulfitobacter undariae</name>
    <dbReference type="NCBI Taxonomy" id="1563671"/>
    <lineage>
        <taxon>Bacteria</taxon>
        <taxon>Pseudomonadati</taxon>
        <taxon>Pseudomonadota</taxon>
        <taxon>Alphaproteobacteria</taxon>
        <taxon>Rhodobacterales</taxon>
        <taxon>Roseobacteraceae</taxon>
        <taxon>Sulfitobacter</taxon>
    </lineage>
</organism>